<accession>A0A8F8X7Z0</accession>
<evidence type="ECO:0000313" key="1">
    <source>
        <dbReference type="EMBL" id="QYB18856.1"/>
    </source>
</evidence>
<gene>
    <name evidence="1" type="primary">ycf3</name>
</gene>
<dbReference type="AlphaFoldDB" id="A0A8F8X7Z0"/>
<dbReference type="SUPFAM" id="SSF48452">
    <property type="entry name" value="TPR-like"/>
    <property type="match status" value="1"/>
</dbReference>
<dbReference type="InterPro" id="IPR011990">
    <property type="entry name" value="TPR-like_helical_dom_sf"/>
</dbReference>
<proteinExistence type="predicted"/>
<sequence>MSNFFDRTFSVLSELLLKLLPASLREKDAFSYYLAGLKAQSKGDYAKAMDNYLESLYKEDDSFDRSYLYLNIGIIFNKVGYTKLAIKYCIEATRANESMARAYYTIGSIYQYRSYVIMYKAPDWQKSEYSEAFSDKANEFFILAVKYGPEDYIWLRHWLICSDIAEEDEEGNLKKTKLK</sequence>
<keyword evidence="1" id="KW-0934">Plastid</keyword>
<dbReference type="Gene3D" id="1.25.40.10">
    <property type="entry name" value="Tetratricopeptide repeat domain"/>
    <property type="match status" value="1"/>
</dbReference>
<organism evidence="1">
    <name type="scientific">Climaconeis sp</name>
    <dbReference type="NCBI Taxonomy" id="2846830"/>
    <lineage>
        <taxon>Eukaryota</taxon>
        <taxon>Sar</taxon>
        <taxon>Stramenopiles</taxon>
        <taxon>Ochrophyta</taxon>
        <taxon>Bacillariophyta</taxon>
        <taxon>Bacillariophyceae</taxon>
        <taxon>Bacillariophycidae</taxon>
        <taxon>Naviculales</taxon>
        <taxon>Berkeleyaceae</taxon>
        <taxon>Climaconeis</taxon>
    </lineage>
</organism>
<name>A0A8F8X7Z0_9STRA</name>
<dbReference type="EMBL" id="MZ365053">
    <property type="protein sequence ID" value="QYB18856.1"/>
    <property type="molecule type" value="Genomic_DNA"/>
</dbReference>
<geneLocation type="plastid" evidence="1"/>
<protein>
    <submittedName>
        <fullName evidence="1">Hypothetical chloroplast RF3</fullName>
    </submittedName>
</protein>
<reference evidence="1" key="1">
    <citation type="journal article" date="2021" name="Int. J. Mol. Sci.">
        <title>Extreme Enlargement of the Inverted Repeat Region in the Plastid Genomes of Diatoms from the Genus Climaconeis.</title>
        <authorList>
            <person name="Gastineau R."/>
            <person name="Davidovich N.A."/>
            <person name="Davidovich O.I."/>
            <person name="Lemieux C."/>
            <person name="Turmel M."/>
            <person name="Wrobel R.J."/>
            <person name="Witkowski A."/>
        </authorList>
    </citation>
    <scope>NUCLEOTIDE SEQUENCE</scope>
    <source>
        <strain evidence="1">SZCZ1890</strain>
    </source>
</reference>